<dbReference type="OrthoDB" id="634996at2"/>
<evidence type="ECO:0000259" key="3">
    <source>
        <dbReference type="PROSITE" id="PS51352"/>
    </source>
</evidence>
<evidence type="ECO:0000313" key="5">
    <source>
        <dbReference type="Proteomes" id="UP000077667"/>
    </source>
</evidence>
<dbReference type="InterPro" id="IPR013766">
    <property type="entry name" value="Thioredoxin_domain"/>
</dbReference>
<evidence type="ECO:0000256" key="1">
    <source>
        <dbReference type="ARBA" id="ARBA00023284"/>
    </source>
</evidence>
<proteinExistence type="predicted"/>
<dbReference type="GO" id="GO:0016209">
    <property type="term" value="F:antioxidant activity"/>
    <property type="evidence" value="ECO:0007669"/>
    <property type="project" value="InterPro"/>
</dbReference>
<dbReference type="AlphaFoldDB" id="A0A1A9HZV1"/>
<accession>A0A1A9HZV1</accession>
<dbReference type="PANTHER" id="PTHR42852">
    <property type="entry name" value="THIOL:DISULFIDE INTERCHANGE PROTEIN DSBE"/>
    <property type="match status" value="1"/>
</dbReference>
<dbReference type="PANTHER" id="PTHR42852:SF13">
    <property type="entry name" value="PROTEIN DIPZ"/>
    <property type="match status" value="1"/>
</dbReference>
<organism evidence="4 5">
    <name type="scientific">Niabella ginsenosidivorans</name>
    <dbReference type="NCBI Taxonomy" id="1176587"/>
    <lineage>
        <taxon>Bacteria</taxon>
        <taxon>Pseudomonadati</taxon>
        <taxon>Bacteroidota</taxon>
        <taxon>Chitinophagia</taxon>
        <taxon>Chitinophagales</taxon>
        <taxon>Chitinophagaceae</taxon>
        <taxon>Niabella</taxon>
    </lineage>
</organism>
<feature type="chain" id="PRO_5008389659" description="Thioredoxin domain-containing protein" evidence="2">
    <location>
        <begin position="19"/>
        <end position="630"/>
    </location>
</feature>
<feature type="signal peptide" evidence="2">
    <location>
        <begin position="1"/>
        <end position="18"/>
    </location>
</feature>
<dbReference type="PROSITE" id="PS51257">
    <property type="entry name" value="PROKAR_LIPOPROTEIN"/>
    <property type="match status" value="1"/>
</dbReference>
<dbReference type="Gene3D" id="3.40.30.10">
    <property type="entry name" value="Glutaredoxin"/>
    <property type="match status" value="1"/>
</dbReference>
<protein>
    <recommendedName>
        <fullName evidence="3">Thioredoxin domain-containing protein</fullName>
    </recommendedName>
</protein>
<feature type="domain" description="Thioredoxin" evidence="3">
    <location>
        <begin position="484"/>
        <end position="630"/>
    </location>
</feature>
<evidence type="ECO:0000256" key="2">
    <source>
        <dbReference type="SAM" id="SignalP"/>
    </source>
</evidence>
<dbReference type="STRING" id="1176587.A8C56_04565"/>
<dbReference type="Pfam" id="PF00578">
    <property type="entry name" value="AhpC-TSA"/>
    <property type="match status" value="1"/>
</dbReference>
<name>A0A1A9HZV1_9BACT</name>
<keyword evidence="2" id="KW-0732">Signal</keyword>
<dbReference type="InterPro" id="IPR036249">
    <property type="entry name" value="Thioredoxin-like_sf"/>
</dbReference>
<evidence type="ECO:0000313" key="4">
    <source>
        <dbReference type="EMBL" id="ANH80349.1"/>
    </source>
</evidence>
<dbReference type="GO" id="GO:0016491">
    <property type="term" value="F:oxidoreductase activity"/>
    <property type="evidence" value="ECO:0007669"/>
    <property type="project" value="InterPro"/>
</dbReference>
<keyword evidence="5" id="KW-1185">Reference proteome</keyword>
<dbReference type="CDD" id="cd02966">
    <property type="entry name" value="TlpA_like_family"/>
    <property type="match status" value="1"/>
</dbReference>
<gene>
    <name evidence="4" type="ORF">A8C56_04565</name>
</gene>
<dbReference type="PROSITE" id="PS00194">
    <property type="entry name" value="THIOREDOXIN_1"/>
    <property type="match status" value="1"/>
</dbReference>
<dbReference type="PROSITE" id="PS51352">
    <property type="entry name" value="THIOREDOXIN_2"/>
    <property type="match status" value="1"/>
</dbReference>
<dbReference type="KEGG" id="nia:A8C56_04565"/>
<dbReference type="SUPFAM" id="SSF52833">
    <property type="entry name" value="Thioredoxin-like"/>
    <property type="match status" value="1"/>
</dbReference>
<dbReference type="InterPro" id="IPR017937">
    <property type="entry name" value="Thioredoxin_CS"/>
</dbReference>
<dbReference type="InterPro" id="IPR000866">
    <property type="entry name" value="AhpC/TSA"/>
</dbReference>
<dbReference type="InterPro" id="IPR050553">
    <property type="entry name" value="Thioredoxin_ResA/DsbE_sf"/>
</dbReference>
<reference evidence="4 5" key="1">
    <citation type="submission" date="2016-05" db="EMBL/GenBank/DDBJ databases">
        <title>Niabella ginsenosidivorans BS26 whole genome sequencing.</title>
        <authorList>
            <person name="Im W.T."/>
            <person name="Siddiqi M.Z."/>
        </authorList>
    </citation>
    <scope>NUCLEOTIDE SEQUENCE [LARGE SCALE GENOMIC DNA]</scope>
    <source>
        <strain evidence="4 5">BS26</strain>
    </source>
</reference>
<dbReference type="Proteomes" id="UP000077667">
    <property type="component" value="Chromosome"/>
</dbReference>
<dbReference type="EMBL" id="CP015772">
    <property type="protein sequence ID" value="ANH80349.1"/>
    <property type="molecule type" value="Genomic_DNA"/>
</dbReference>
<sequence>MKNLLLLVGLLFSSCSFAQSNLIITPEHPQSGDEIKFTYLPGGDLEGNDKAPAAYIMKMGSKGYELQDVSLKKEQDRFTGIVATDTSVRLVAFGFAIDDKMDNNSDSGYLVPVYRGNSVLPGTYAAMAAFYNGLGEDRFGVKADRQAALAYYKKEMAGYPGQKDQVVISYLQTLLRTDKEKGTTAVQSEIEQTMKNGLKTAADYSKVTTLYALLRLPQQQSFFTHLKKERFPNEKLTLREYYEKFNTATDPAQKEAVIAAVTQAAATDKDPSSYNNFIGMLQSRLLNVYAEKKDWEHFKEYAAQIKDPAAKMAAFNSAAWKMQEDSINLPFAAALSKQTVEYAKTEITHPSGPKPKMLLNKDWLEQRRNSLATYADTYGMVLYRSGKYREGLSYSKEAAITIGKGQNTDENSTYALLAEKALSPKQYRPQLEQFVKDGKANAVIKEVLKRTYLKENKPDAGYDRYMTALEQGARLKMIEKLKKEKRNDATPKFALNDLSGNLVNIEDLKGKIVIVDFWATWCGPCKASFPSMNKMVHKYKDNPDIKFLFVDTWENVEDKQKNAADFIAQTKYDFHVLLDNDSKVVGLFNVPGIPTKFVIGKDGNIKFKAVGFDGDQALEQELEAMIELAD</sequence>
<dbReference type="RefSeq" id="WP_067752636.1">
    <property type="nucleotide sequence ID" value="NZ_CP015772.1"/>
</dbReference>
<keyword evidence="1" id="KW-0676">Redox-active center</keyword>